<evidence type="ECO:0000256" key="1">
    <source>
        <dbReference type="SAM" id="MobiDB-lite"/>
    </source>
</evidence>
<dbReference type="Pfam" id="PF03903">
    <property type="entry name" value="Phage_T4_gp36"/>
    <property type="match status" value="1"/>
</dbReference>
<dbReference type="PANTHER" id="PTHR35191">
    <property type="entry name" value="PROPHAGE SIDE TAIL FIBER PROTEIN HOMOLOG STFQ-RELATED"/>
    <property type="match status" value="1"/>
</dbReference>
<reference evidence="2" key="1">
    <citation type="journal article" date="2018" name="Genome Biol.">
        <title>SKESA: strategic k-mer extension for scrupulous assemblies.</title>
        <authorList>
            <person name="Souvorov A."/>
            <person name="Agarwala R."/>
            <person name="Lipman D.J."/>
        </authorList>
    </citation>
    <scope>NUCLEOTIDE SEQUENCE</scope>
    <source>
        <strain evidence="2">MA.RM_351</strain>
    </source>
</reference>
<protein>
    <recommendedName>
        <fullName evidence="3">Phage tail protein</fullName>
    </recommendedName>
</protein>
<dbReference type="PANTHER" id="PTHR35191:SF1">
    <property type="entry name" value="PROPHAGE SIDE TAIL FIBER PROTEIN HOMOLOG STFQ-RELATED"/>
    <property type="match status" value="1"/>
</dbReference>
<feature type="compositionally biased region" description="Low complexity" evidence="1">
    <location>
        <begin position="73"/>
        <end position="87"/>
    </location>
</feature>
<dbReference type="InterPro" id="IPR005601">
    <property type="entry name" value="Tail_fibre_p36"/>
</dbReference>
<proteinExistence type="predicted"/>
<dbReference type="InterPro" id="IPR051934">
    <property type="entry name" value="Phage_Tail_Fiber_Structural"/>
</dbReference>
<evidence type="ECO:0000313" key="2">
    <source>
        <dbReference type="EMBL" id="HAF5847966.1"/>
    </source>
</evidence>
<accession>A0A749RWE5</accession>
<comment type="caution">
    <text evidence="2">The sequence shown here is derived from an EMBL/GenBank/DDBJ whole genome shotgun (WGS) entry which is preliminary data.</text>
</comment>
<dbReference type="EMBL" id="DAAVSR010000020">
    <property type="protein sequence ID" value="HAF5847966.1"/>
    <property type="molecule type" value="Genomic_DNA"/>
</dbReference>
<name>A0A749RWE5_SALER</name>
<sequence length="378" mass="39878">MANLPETPQWEEGIYQIEVSDPVLGGPDGISNRQGKQLASRTLYLKQQVEKGGSDLAKHIAAADPHTQYAPKASPTFTGTPTAPTPANSDNSKKLATTEFVAKALAALAGSAPETLDTLKELADALGNDPNFATTVLNKLAEKLAKDQNGADIPDPALFVKNLGLNETLNPSKRVSIGALGTGVFDGSKPAINIGDSDSGFVFESDGVIGVYANSQKIAELTNTEFKIIGNASLVNGALLLGGLTHFIRNTDADDAGFGGNNVEIGSWNGIGLTCTYDGTTRIYFNTRTGEIGLRGDLKADGNVRSGNAWLDQTGNLQGSSWGDGVGLKGYLDNTFNKKNTATLDTNGWHRDESTGLITQWGLIDQANGTYNFPRGFP</sequence>
<reference evidence="2" key="2">
    <citation type="submission" date="2020-02" db="EMBL/GenBank/DDBJ databases">
        <authorList>
            <consortium name="NCBI Pathogen Detection Project"/>
        </authorList>
    </citation>
    <scope>NUCLEOTIDE SEQUENCE</scope>
    <source>
        <strain evidence="2">MA.RM_351</strain>
    </source>
</reference>
<gene>
    <name evidence="2" type="ORF">G9B64_005016</name>
</gene>
<organism evidence="2">
    <name type="scientific">Salmonella enterica</name>
    <name type="common">Salmonella choleraesuis</name>
    <dbReference type="NCBI Taxonomy" id="28901"/>
    <lineage>
        <taxon>Bacteria</taxon>
        <taxon>Pseudomonadati</taxon>
        <taxon>Pseudomonadota</taxon>
        <taxon>Gammaproteobacteria</taxon>
        <taxon>Enterobacterales</taxon>
        <taxon>Enterobacteriaceae</taxon>
        <taxon>Salmonella</taxon>
    </lineage>
</organism>
<feature type="non-terminal residue" evidence="2">
    <location>
        <position position="378"/>
    </location>
</feature>
<dbReference type="AlphaFoldDB" id="A0A749RWE5"/>
<evidence type="ECO:0008006" key="3">
    <source>
        <dbReference type="Google" id="ProtNLM"/>
    </source>
</evidence>
<feature type="region of interest" description="Disordered" evidence="1">
    <location>
        <begin position="67"/>
        <end position="92"/>
    </location>
</feature>